<dbReference type="Proteomes" id="UP001642409">
    <property type="component" value="Unassembled WGS sequence"/>
</dbReference>
<gene>
    <name evidence="1" type="ORF">HINF_LOCUS9228</name>
    <name evidence="2" type="ORF">HINF_LOCUS9236</name>
</gene>
<name>A0ABP1H7V8_9EUKA</name>
<reference evidence="2 3" key="1">
    <citation type="submission" date="2024-07" db="EMBL/GenBank/DDBJ databases">
        <authorList>
            <person name="Akdeniz Z."/>
        </authorList>
    </citation>
    <scope>NUCLEOTIDE SEQUENCE [LARGE SCALE GENOMIC DNA]</scope>
</reference>
<evidence type="ECO:0000313" key="1">
    <source>
        <dbReference type="EMBL" id="CAL5986046.1"/>
    </source>
</evidence>
<dbReference type="EMBL" id="CAXDID020000019">
    <property type="protein sequence ID" value="CAL5986062.1"/>
    <property type="molecule type" value="Genomic_DNA"/>
</dbReference>
<sequence>MDTRRQRHSTGAEENKMYFSEFQRNSEIQYLAKFSKFLNFCGSSAGSKWSRKLLKIVQIHIHKFQRLGNSQVGQPCITHELNLVRQSWGIAQSSVMAAFTSYVLNNSSSVQQYCESLNQLNFMEQGPMHGYEENITDRIMLSVCMRYMYNKTLQNDLKFVL</sequence>
<protein>
    <submittedName>
        <fullName evidence="2">Hypothetical_protein</fullName>
    </submittedName>
</protein>
<keyword evidence="3" id="KW-1185">Reference proteome</keyword>
<evidence type="ECO:0000313" key="2">
    <source>
        <dbReference type="EMBL" id="CAL5986062.1"/>
    </source>
</evidence>
<comment type="caution">
    <text evidence="2">The sequence shown here is derived from an EMBL/GenBank/DDBJ whole genome shotgun (WGS) entry which is preliminary data.</text>
</comment>
<organism evidence="2 3">
    <name type="scientific">Hexamita inflata</name>
    <dbReference type="NCBI Taxonomy" id="28002"/>
    <lineage>
        <taxon>Eukaryota</taxon>
        <taxon>Metamonada</taxon>
        <taxon>Diplomonadida</taxon>
        <taxon>Hexamitidae</taxon>
        <taxon>Hexamitinae</taxon>
        <taxon>Hexamita</taxon>
    </lineage>
</organism>
<accession>A0ABP1H7V8</accession>
<proteinExistence type="predicted"/>
<evidence type="ECO:0000313" key="3">
    <source>
        <dbReference type="Proteomes" id="UP001642409"/>
    </source>
</evidence>
<dbReference type="EMBL" id="CAXDID020000019">
    <property type="protein sequence ID" value="CAL5986046.1"/>
    <property type="molecule type" value="Genomic_DNA"/>
</dbReference>